<dbReference type="SMART" id="SM00369">
    <property type="entry name" value="LRR_TYP"/>
    <property type="match status" value="7"/>
</dbReference>
<keyword evidence="2 4" id="KW-0732">Signal</keyword>
<dbReference type="AlphaFoldDB" id="A0AAD9JXR3"/>
<accession>A0AAD9JXR3</accession>
<dbReference type="Gene3D" id="3.80.10.10">
    <property type="entry name" value="Ribonuclease Inhibitor"/>
    <property type="match status" value="4"/>
</dbReference>
<evidence type="ECO:0000256" key="3">
    <source>
        <dbReference type="ARBA" id="ARBA00022737"/>
    </source>
</evidence>
<comment type="caution">
    <text evidence="5">The sequence shown here is derived from an EMBL/GenBank/DDBJ whole genome shotgun (WGS) entry which is preliminary data.</text>
</comment>
<gene>
    <name evidence="5" type="ORF">LSH36_140g05045</name>
</gene>
<dbReference type="Proteomes" id="UP001208570">
    <property type="component" value="Unassembled WGS sequence"/>
</dbReference>
<sequence>MSQLLLLLASAVLADSALTTKYNCPDRCHCHPSSLKQQRLVVNCSNLDFEEIPRDLDPATLSLDLSNNHIQIIEKGSFDNLPYLSTLLLNNNRIRTIDAHAFRNLNNIRKLDLRGNRLTTLGPDTLSRIQGAVDCSHLDPCSINLQDNPLSVVESYALSWCKRLSLIFGNSTTELVVKAYAFYGTEDIKKIAITGVPSLYLEHRIFTNTDQVKLLEISHTELKTIEKFTFEGLTNVNEIRFSHVKFEKIHEFGFSGIFYTPSEISQLTSYSGANQRAGGVFNISQSIIPVLPSDGFRDTNLKSVILANNQIDLIKGYAFRGLHSLYCLELTDNWVGTIKPYAFGSLKNVPRVRLSENRLSHLVERAFGNSKGISKLSLHAKRNTNLSLGSYSFSGLRDIQTLDIKGAPGSRFVVQKDAFHDLGGVNTLQIAHVSLPTLAKHTFRGLNKVQILKLEYCNISHIDGLAFGGTPGAVAVIELNEGNSLPCDCETSKLLRDFQSRFSRFTVTCVTDHSAIKVLKEDSSDWPTCDKGTSIHVLPTYWLSLVLLAYLTCLYT</sequence>
<organism evidence="5 6">
    <name type="scientific">Paralvinella palmiformis</name>
    <dbReference type="NCBI Taxonomy" id="53620"/>
    <lineage>
        <taxon>Eukaryota</taxon>
        <taxon>Metazoa</taxon>
        <taxon>Spiralia</taxon>
        <taxon>Lophotrochozoa</taxon>
        <taxon>Annelida</taxon>
        <taxon>Polychaeta</taxon>
        <taxon>Sedentaria</taxon>
        <taxon>Canalipalpata</taxon>
        <taxon>Terebellida</taxon>
        <taxon>Terebelliformia</taxon>
        <taxon>Alvinellidae</taxon>
        <taxon>Paralvinella</taxon>
    </lineage>
</organism>
<feature type="chain" id="PRO_5042068658" evidence="4">
    <location>
        <begin position="20"/>
        <end position="556"/>
    </location>
</feature>
<feature type="signal peptide" evidence="4">
    <location>
        <begin position="1"/>
        <end position="19"/>
    </location>
</feature>
<protein>
    <submittedName>
        <fullName evidence="5">Uncharacterized protein</fullName>
    </submittedName>
</protein>
<keyword evidence="3" id="KW-0677">Repeat</keyword>
<proteinExistence type="predicted"/>
<evidence type="ECO:0000313" key="5">
    <source>
        <dbReference type="EMBL" id="KAK2160110.1"/>
    </source>
</evidence>
<reference evidence="5" key="1">
    <citation type="journal article" date="2023" name="Mol. Biol. Evol.">
        <title>Third-Generation Sequencing Reveals the Adaptive Role of the Epigenome in Three Deep-Sea Polychaetes.</title>
        <authorList>
            <person name="Perez M."/>
            <person name="Aroh O."/>
            <person name="Sun Y."/>
            <person name="Lan Y."/>
            <person name="Juniper S.K."/>
            <person name="Young C.R."/>
            <person name="Angers B."/>
            <person name="Qian P.Y."/>
        </authorList>
    </citation>
    <scope>NUCLEOTIDE SEQUENCE</scope>
    <source>
        <strain evidence="5">P08H-3</strain>
    </source>
</reference>
<keyword evidence="1" id="KW-0433">Leucine-rich repeat</keyword>
<dbReference type="SUPFAM" id="SSF52058">
    <property type="entry name" value="L domain-like"/>
    <property type="match status" value="2"/>
</dbReference>
<dbReference type="InterPro" id="IPR050541">
    <property type="entry name" value="LRR_TM_domain-containing"/>
</dbReference>
<dbReference type="InterPro" id="IPR026906">
    <property type="entry name" value="LRR_5"/>
</dbReference>
<evidence type="ECO:0000256" key="4">
    <source>
        <dbReference type="SAM" id="SignalP"/>
    </source>
</evidence>
<dbReference type="EMBL" id="JAODUP010000140">
    <property type="protein sequence ID" value="KAK2160110.1"/>
    <property type="molecule type" value="Genomic_DNA"/>
</dbReference>
<dbReference type="GO" id="GO:0005886">
    <property type="term" value="C:plasma membrane"/>
    <property type="evidence" value="ECO:0007669"/>
    <property type="project" value="TreeGrafter"/>
</dbReference>
<dbReference type="InterPro" id="IPR032675">
    <property type="entry name" value="LRR_dom_sf"/>
</dbReference>
<keyword evidence="6" id="KW-1185">Reference proteome</keyword>
<evidence type="ECO:0000313" key="6">
    <source>
        <dbReference type="Proteomes" id="UP001208570"/>
    </source>
</evidence>
<dbReference type="InterPro" id="IPR003591">
    <property type="entry name" value="Leu-rich_rpt_typical-subtyp"/>
</dbReference>
<dbReference type="Pfam" id="PF13855">
    <property type="entry name" value="LRR_8"/>
    <property type="match status" value="1"/>
</dbReference>
<evidence type="ECO:0000256" key="1">
    <source>
        <dbReference type="ARBA" id="ARBA00022614"/>
    </source>
</evidence>
<name>A0AAD9JXR3_9ANNE</name>
<dbReference type="PANTHER" id="PTHR24369">
    <property type="entry name" value="ANTIGEN BSP, PUTATIVE-RELATED"/>
    <property type="match status" value="1"/>
</dbReference>
<evidence type="ECO:0000256" key="2">
    <source>
        <dbReference type="ARBA" id="ARBA00022729"/>
    </source>
</evidence>
<dbReference type="Pfam" id="PF13306">
    <property type="entry name" value="LRR_5"/>
    <property type="match status" value="2"/>
</dbReference>
<dbReference type="InterPro" id="IPR001611">
    <property type="entry name" value="Leu-rich_rpt"/>
</dbReference>
<dbReference type="PANTHER" id="PTHR24369:SF210">
    <property type="entry name" value="CHAOPTIN-RELATED"/>
    <property type="match status" value="1"/>
</dbReference>